<dbReference type="InterPro" id="IPR029058">
    <property type="entry name" value="AB_hydrolase_fold"/>
</dbReference>
<dbReference type="SUPFAM" id="SSF53474">
    <property type="entry name" value="alpha/beta-Hydrolases"/>
    <property type="match status" value="1"/>
</dbReference>
<accession>A0A9Q0MLY7</accession>
<organism evidence="7 8">
    <name type="scientific">Pseudolycoriella hygida</name>
    <dbReference type="NCBI Taxonomy" id="35572"/>
    <lineage>
        <taxon>Eukaryota</taxon>
        <taxon>Metazoa</taxon>
        <taxon>Ecdysozoa</taxon>
        <taxon>Arthropoda</taxon>
        <taxon>Hexapoda</taxon>
        <taxon>Insecta</taxon>
        <taxon>Pterygota</taxon>
        <taxon>Neoptera</taxon>
        <taxon>Endopterygota</taxon>
        <taxon>Diptera</taxon>
        <taxon>Nematocera</taxon>
        <taxon>Sciaroidea</taxon>
        <taxon>Sciaridae</taxon>
        <taxon>Pseudolycoriella</taxon>
    </lineage>
</organism>
<dbReference type="PRINTS" id="PR00821">
    <property type="entry name" value="TAGLIPASE"/>
</dbReference>
<keyword evidence="5" id="KW-0732">Signal</keyword>
<comment type="subcellular location">
    <subcellularLocation>
        <location evidence="1">Secreted</location>
    </subcellularLocation>
</comment>
<dbReference type="Gene3D" id="3.40.50.1820">
    <property type="entry name" value="alpha/beta hydrolase"/>
    <property type="match status" value="1"/>
</dbReference>
<sequence length="352" mass="37387">MKLFAVICALLVAAATANPLYRNEETGAEFVNSTVVERNTEDWQLVPDTDGNLHMVNIKAVDLSNEPAFNAPTDIIFRLFTRQNPTAAQTVQLNNNAQLTASNYNPALQTRFHIHGWNGGGAATGANIRTAWLNAINCNVFTVDWGAGAQTPNYIAARNRVNAVGAVIAQYIDWLNQSRGQSFAGVSVAGHSLGAHCAGATGKRTARGRVQSIVSLDPAGPLFSVGDSANRVHHTDAVHVENIVTDAGNLGFADPVGHANFYPNWGVNQPGCAGSTCSHSRVNDFFQHSINMNNVFGATRCRGFADITSRNCVANGASRRMGGEPVIDGTSPALTVFFLTTGATAPFAHGPR</sequence>
<dbReference type="InterPro" id="IPR013818">
    <property type="entry name" value="Lipase"/>
</dbReference>
<feature type="chain" id="PRO_5040242916" evidence="5">
    <location>
        <begin position="18"/>
        <end position="352"/>
    </location>
</feature>
<feature type="domain" description="Lipase" evidence="6">
    <location>
        <begin position="62"/>
        <end position="347"/>
    </location>
</feature>
<keyword evidence="3" id="KW-0964">Secreted</keyword>
<reference evidence="7" key="1">
    <citation type="submission" date="2022-07" db="EMBL/GenBank/DDBJ databases">
        <authorList>
            <person name="Trinca V."/>
            <person name="Uliana J.V.C."/>
            <person name="Torres T.T."/>
            <person name="Ward R.J."/>
            <person name="Monesi N."/>
        </authorList>
    </citation>
    <scope>NUCLEOTIDE SEQUENCE</scope>
    <source>
        <strain evidence="7">HSMRA1968</strain>
        <tissue evidence="7">Whole embryos</tissue>
    </source>
</reference>
<evidence type="ECO:0000313" key="8">
    <source>
        <dbReference type="Proteomes" id="UP001151699"/>
    </source>
</evidence>
<dbReference type="GO" id="GO:0005615">
    <property type="term" value="C:extracellular space"/>
    <property type="evidence" value="ECO:0007669"/>
    <property type="project" value="TreeGrafter"/>
</dbReference>
<gene>
    <name evidence="7" type="primary">LIPH_1</name>
    <name evidence="7" type="ORF">Bhyg_16009</name>
</gene>
<dbReference type="Pfam" id="PF00151">
    <property type="entry name" value="Lipase"/>
    <property type="match status" value="1"/>
</dbReference>
<evidence type="ECO:0000313" key="7">
    <source>
        <dbReference type="EMBL" id="KAJ6633788.1"/>
    </source>
</evidence>
<dbReference type="Proteomes" id="UP001151699">
    <property type="component" value="Unassembled WGS sequence"/>
</dbReference>
<comment type="similarity">
    <text evidence="2 4">Belongs to the AB hydrolase superfamily. Lipase family.</text>
</comment>
<dbReference type="GO" id="GO:0017171">
    <property type="term" value="F:serine hydrolase activity"/>
    <property type="evidence" value="ECO:0007669"/>
    <property type="project" value="TreeGrafter"/>
</dbReference>
<feature type="signal peptide" evidence="5">
    <location>
        <begin position="1"/>
        <end position="17"/>
    </location>
</feature>
<dbReference type="EMBL" id="WJQU01001692">
    <property type="protein sequence ID" value="KAJ6633788.1"/>
    <property type="molecule type" value="Genomic_DNA"/>
</dbReference>
<protein>
    <submittedName>
        <fullName evidence="7">Lipase member H</fullName>
    </submittedName>
</protein>
<keyword evidence="8" id="KW-1185">Reference proteome</keyword>
<comment type="caution">
    <text evidence="7">The sequence shown here is derived from an EMBL/GenBank/DDBJ whole genome shotgun (WGS) entry which is preliminary data.</text>
</comment>
<dbReference type="PANTHER" id="PTHR11610:SF150">
    <property type="entry name" value="FI01825P-RELATED"/>
    <property type="match status" value="1"/>
</dbReference>
<dbReference type="InterPro" id="IPR033906">
    <property type="entry name" value="Lipase_N"/>
</dbReference>
<evidence type="ECO:0000256" key="5">
    <source>
        <dbReference type="SAM" id="SignalP"/>
    </source>
</evidence>
<dbReference type="PANTHER" id="PTHR11610">
    <property type="entry name" value="LIPASE"/>
    <property type="match status" value="1"/>
</dbReference>
<proteinExistence type="inferred from homology"/>
<evidence type="ECO:0000259" key="6">
    <source>
        <dbReference type="Pfam" id="PF00151"/>
    </source>
</evidence>
<evidence type="ECO:0000256" key="4">
    <source>
        <dbReference type="RuleBase" id="RU004262"/>
    </source>
</evidence>
<evidence type="ECO:0000256" key="1">
    <source>
        <dbReference type="ARBA" id="ARBA00004613"/>
    </source>
</evidence>
<dbReference type="GO" id="GO:0016042">
    <property type="term" value="P:lipid catabolic process"/>
    <property type="evidence" value="ECO:0007669"/>
    <property type="project" value="TreeGrafter"/>
</dbReference>
<dbReference type="OrthoDB" id="199913at2759"/>
<dbReference type="AlphaFoldDB" id="A0A9Q0MLY7"/>
<evidence type="ECO:0000256" key="3">
    <source>
        <dbReference type="ARBA" id="ARBA00022525"/>
    </source>
</evidence>
<dbReference type="CDD" id="cd00707">
    <property type="entry name" value="Pancreat_lipase_like"/>
    <property type="match status" value="1"/>
</dbReference>
<dbReference type="InterPro" id="IPR000734">
    <property type="entry name" value="TAG_lipase"/>
</dbReference>
<dbReference type="GO" id="GO:0016298">
    <property type="term" value="F:lipase activity"/>
    <property type="evidence" value="ECO:0007669"/>
    <property type="project" value="InterPro"/>
</dbReference>
<name>A0A9Q0MLY7_9DIPT</name>
<evidence type="ECO:0000256" key="2">
    <source>
        <dbReference type="ARBA" id="ARBA00010701"/>
    </source>
</evidence>